<evidence type="ECO:0000313" key="2">
    <source>
        <dbReference type="Proteomes" id="UP000076715"/>
    </source>
</evidence>
<accession>A0A163AAN0</accession>
<organism evidence="1 2">
    <name type="scientific">Aquimarina aggregata</name>
    <dbReference type="NCBI Taxonomy" id="1642818"/>
    <lineage>
        <taxon>Bacteria</taxon>
        <taxon>Pseudomonadati</taxon>
        <taxon>Bacteroidota</taxon>
        <taxon>Flavobacteriia</taxon>
        <taxon>Flavobacteriales</taxon>
        <taxon>Flavobacteriaceae</taxon>
        <taxon>Aquimarina</taxon>
    </lineage>
</organism>
<sequence>MNKSILFLIVLLIGLTSCQHKKQVSFSVKNIPVEQYESFGEVLTAENIYYKKEIVKRYNNLVKGDTVSIAFTGTVNGVCKAKGCWMKVAMGDGKETMVRFKNYGFFVPKDIENDTVIVQGRAFVGEMSVDDQRHYATDAGKSPEEIAAITEPKKTYSLIAESVLIKN</sequence>
<dbReference type="Pfam" id="PF16267">
    <property type="entry name" value="DUF4920"/>
    <property type="match status" value="1"/>
</dbReference>
<dbReference type="Proteomes" id="UP000076715">
    <property type="component" value="Unassembled WGS sequence"/>
</dbReference>
<reference evidence="1 2" key="1">
    <citation type="submission" date="2016-01" db="EMBL/GenBank/DDBJ databases">
        <title>The draft genome sequence of Aquimarina sp. RZW4-3-2.</title>
        <authorList>
            <person name="Wang Y."/>
        </authorList>
    </citation>
    <scope>NUCLEOTIDE SEQUENCE [LARGE SCALE GENOMIC DNA]</scope>
    <source>
        <strain evidence="1 2">RZW4-3-2</strain>
    </source>
</reference>
<dbReference type="InterPro" id="IPR032577">
    <property type="entry name" value="DUF4920"/>
</dbReference>
<name>A0A163AAN0_9FLAO</name>
<gene>
    <name evidence="1" type="ORF">AWE51_05440</name>
</gene>
<evidence type="ECO:0008006" key="3">
    <source>
        <dbReference type="Google" id="ProtNLM"/>
    </source>
</evidence>
<dbReference type="OrthoDB" id="129527at2"/>
<dbReference type="STRING" id="1642818.AWE51_05440"/>
<evidence type="ECO:0000313" key="1">
    <source>
        <dbReference type="EMBL" id="KZS40397.1"/>
    </source>
</evidence>
<dbReference type="EMBL" id="LQRT01000013">
    <property type="protein sequence ID" value="KZS40397.1"/>
    <property type="molecule type" value="Genomic_DNA"/>
</dbReference>
<dbReference type="PROSITE" id="PS51257">
    <property type="entry name" value="PROKAR_LIPOPROTEIN"/>
    <property type="match status" value="1"/>
</dbReference>
<keyword evidence="2" id="KW-1185">Reference proteome</keyword>
<dbReference type="RefSeq" id="WP_066314635.1">
    <property type="nucleotide sequence ID" value="NZ_CANLSS010000018.1"/>
</dbReference>
<proteinExistence type="predicted"/>
<protein>
    <recommendedName>
        <fullName evidence="3">DUF4920 domain-containing protein</fullName>
    </recommendedName>
</protein>
<comment type="caution">
    <text evidence="1">The sequence shown here is derived from an EMBL/GenBank/DDBJ whole genome shotgun (WGS) entry which is preliminary data.</text>
</comment>
<dbReference type="AlphaFoldDB" id="A0A163AAN0"/>